<evidence type="ECO:0000313" key="2">
    <source>
        <dbReference type="Proteomes" id="UP000183076"/>
    </source>
</evidence>
<evidence type="ECO:0000313" key="1">
    <source>
        <dbReference type="EMBL" id="SDW58384.1"/>
    </source>
</evidence>
<reference evidence="2" key="1">
    <citation type="submission" date="2016-10" db="EMBL/GenBank/DDBJ databases">
        <authorList>
            <person name="Varghese N."/>
            <person name="Submissions S."/>
        </authorList>
    </citation>
    <scope>NUCLEOTIDE SEQUENCE [LARGE SCALE GENOMIC DNA]</scope>
    <source>
        <strain evidence="2">DSM 10014</strain>
    </source>
</reference>
<dbReference type="EMBL" id="FNNB01000002">
    <property type="protein sequence ID" value="SDW58384.1"/>
    <property type="molecule type" value="Genomic_DNA"/>
</dbReference>
<accession>A0A1H2US57</accession>
<dbReference type="Proteomes" id="UP000183076">
    <property type="component" value="Unassembled WGS sequence"/>
</dbReference>
<organism evidence="1 2">
    <name type="scientific">Sulfitobacter pontiacus</name>
    <dbReference type="NCBI Taxonomy" id="60137"/>
    <lineage>
        <taxon>Bacteria</taxon>
        <taxon>Pseudomonadati</taxon>
        <taxon>Pseudomonadota</taxon>
        <taxon>Alphaproteobacteria</taxon>
        <taxon>Rhodobacterales</taxon>
        <taxon>Roseobacteraceae</taxon>
        <taxon>Sulfitobacter</taxon>
    </lineage>
</organism>
<dbReference type="AlphaFoldDB" id="A0A1H2US57"/>
<sequence>MIAPKGYVVVSNFQFEIFSRVSDQMSDDLRKRRSDLAHNFALMKTSAFLRDCPSLSVFFPDGRLFKITPDVCIYIQGHSTKRRLVSKFAFVNPSTGQIVPSIYKRHRRRMNGLLGRVLGERPTGDGPVYPNRFLRNLADKFQCLEGGYLTFEEQDGPKNQDELDAIISFPASRRETPQMEIDTNEIVLEIIKRAKSGEPVVRDEVKRELAADLNTESWRAVWKQATTAVPSLSKRGPKKRP</sequence>
<dbReference type="STRING" id="60137.SAMN04488041_102583"/>
<protein>
    <submittedName>
        <fullName evidence="1">Uncharacterized protein</fullName>
    </submittedName>
</protein>
<dbReference type="RefSeq" id="WP_139283780.1">
    <property type="nucleotide sequence ID" value="NZ_CP160849.1"/>
</dbReference>
<name>A0A1H2US57_9RHOB</name>
<gene>
    <name evidence="1" type="ORF">SAMN04488041_102583</name>
</gene>
<dbReference type="GeneID" id="94021698"/>
<proteinExistence type="predicted"/>